<evidence type="ECO:0000313" key="4">
    <source>
        <dbReference type="WBParaSite" id="SPAL_0001654000.1"/>
    </source>
</evidence>
<keyword evidence="3" id="KW-1185">Reference proteome</keyword>
<dbReference type="InterPro" id="IPR036875">
    <property type="entry name" value="Znf_CCHC_sf"/>
</dbReference>
<dbReference type="Gene3D" id="2.40.70.10">
    <property type="entry name" value="Acid Proteases"/>
    <property type="match status" value="1"/>
</dbReference>
<reference evidence="4" key="1">
    <citation type="submission" date="2017-02" db="UniProtKB">
        <authorList>
            <consortium name="WormBaseParasite"/>
        </authorList>
    </citation>
    <scope>IDENTIFICATION</scope>
</reference>
<name>A0A0N5CFA4_STREA</name>
<dbReference type="GO" id="GO:0008270">
    <property type="term" value="F:zinc ion binding"/>
    <property type="evidence" value="ECO:0007669"/>
    <property type="project" value="InterPro"/>
</dbReference>
<keyword evidence="1" id="KW-0378">Hydrolase</keyword>
<accession>A0A0N5CFA4</accession>
<dbReference type="InterPro" id="IPR001995">
    <property type="entry name" value="Peptidase_A2_cat"/>
</dbReference>
<dbReference type="GO" id="GO:0006508">
    <property type="term" value="P:proteolysis"/>
    <property type="evidence" value="ECO:0007669"/>
    <property type="project" value="InterPro"/>
</dbReference>
<dbReference type="InterPro" id="IPR021109">
    <property type="entry name" value="Peptidase_aspartic_dom_sf"/>
</dbReference>
<protein>
    <submittedName>
        <fullName evidence="4">Peptidase A2 domain-containing protein</fullName>
    </submittedName>
</protein>
<evidence type="ECO:0000313" key="3">
    <source>
        <dbReference type="Proteomes" id="UP000046392"/>
    </source>
</evidence>
<dbReference type="AlphaFoldDB" id="A0A0N5CFA4"/>
<dbReference type="GO" id="GO:0003676">
    <property type="term" value="F:nucleic acid binding"/>
    <property type="evidence" value="ECO:0007669"/>
    <property type="project" value="InterPro"/>
</dbReference>
<dbReference type="SUPFAM" id="SSF57756">
    <property type="entry name" value="Retrovirus zinc finger-like domains"/>
    <property type="match status" value="1"/>
</dbReference>
<evidence type="ECO:0000256" key="1">
    <source>
        <dbReference type="ARBA" id="ARBA00022801"/>
    </source>
</evidence>
<proteinExistence type="predicted"/>
<sequence length="208" mass="23592">MQIEIARLLLRSYRVRDNPDTFKKECQEYSKLLDQVDNLSENDKIAKLMGVVDSDLVFNKLSLDCDKYASYNEAVLQCENLLKTSKARKLARREKKSDNEQCSHCKHKGHVVKDCRFKKKGLPACDYTKKNKIYGSEQKAAVNNVYQNKDVSSNLLVVNVKLNGSDVQSLLDTGATKTIICGDTASNLSLVIDPRKEFEMKTLGMKNF</sequence>
<dbReference type="GO" id="GO:0004190">
    <property type="term" value="F:aspartic-type endopeptidase activity"/>
    <property type="evidence" value="ECO:0007669"/>
    <property type="project" value="InterPro"/>
</dbReference>
<organism evidence="3 4">
    <name type="scientific">Strongyloides papillosus</name>
    <name type="common">Intestinal threadworm</name>
    <dbReference type="NCBI Taxonomy" id="174720"/>
    <lineage>
        <taxon>Eukaryota</taxon>
        <taxon>Metazoa</taxon>
        <taxon>Ecdysozoa</taxon>
        <taxon>Nematoda</taxon>
        <taxon>Chromadorea</taxon>
        <taxon>Rhabditida</taxon>
        <taxon>Tylenchina</taxon>
        <taxon>Panagrolaimomorpha</taxon>
        <taxon>Strongyloidoidea</taxon>
        <taxon>Strongyloididae</taxon>
        <taxon>Strongyloides</taxon>
    </lineage>
</organism>
<dbReference type="WBParaSite" id="SPAL_0001654000.1">
    <property type="protein sequence ID" value="SPAL_0001654000.1"/>
    <property type="gene ID" value="SPAL_0001654000"/>
</dbReference>
<feature type="domain" description="Peptidase A2" evidence="2">
    <location>
        <begin position="167"/>
        <end position="180"/>
    </location>
</feature>
<dbReference type="PROSITE" id="PS50175">
    <property type="entry name" value="ASP_PROT_RETROV"/>
    <property type="match status" value="1"/>
</dbReference>
<evidence type="ECO:0000259" key="2">
    <source>
        <dbReference type="PROSITE" id="PS50175"/>
    </source>
</evidence>
<dbReference type="SUPFAM" id="SSF50630">
    <property type="entry name" value="Acid proteases"/>
    <property type="match status" value="1"/>
</dbReference>
<dbReference type="Proteomes" id="UP000046392">
    <property type="component" value="Unplaced"/>
</dbReference>